<reference evidence="2" key="2">
    <citation type="journal article" date="2008" name="Nucleic Acids Res.">
        <title>The rice annotation project database (RAP-DB): 2008 update.</title>
        <authorList>
            <consortium name="The rice annotation project (RAP)"/>
        </authorList>
    </citation>
    <scope>GENOME REANNOTATION</scope>
    <source>
        <strain evidence="2">cv. Nipponbare</strain>
    </source>
</reference>
<reference evidence="2" key="1">
    <citation type="journal article" date="2005" name="Nature">
        <title>The map-based sequence of the rice genome.</title>
        <authorList>
            <consortium name="International rice genome sequencing project (IRGSP)"/>
            <person name="Matsumoto T."/>
            <person name="Wu J."/>
            <person name="Kanamori H."/>
            <person name="Katayose Y."/>
            <person name="Fujisawa M."/>
            <person name="Namiki N."/>
            <person name="Mizuno H."/>
            <person name="Yamamoto K."/>
            <person name="Antonio B.A."/>
            <person name="Baba T."/>
            <person name="Sakata K."/>
            <person name="Nagamura Y."/>
            <person name="Aoki H."/>
            <person name="Arikawa K."/>
            <person name="Arita K."/>
            <person name="Bito T."/>
            <person name="Chiden Y."/>
            <person name="Fujitsuka N."/>
            <person name="Fukunaka R."/>
            <person name="Hamada M."/>
            <person name="Harada C."/>
            <person name="Hayashi A."/>
            <person name="Hijishita S."/>
            <person name="Honda M."/>
            <person name="Hosokawa S."/>
            <person name="Ichikawa Y."/>
            <person name="Idonuma A."/>
            <person name="Iijima M."/>
            <person name="Ikeda M."/>
            <person name="Ikeno M."/>
            <person name="Ito K."/>
            <person name="Ito S."/>
            <person name="Ito T."/>
            <person name="Ito Y."/>
            <person name="Ito Y."/>
            <person name="Iwabuchi A."/>
            <person name="Kamiya K."/>
            <person name="Karasawa W."/>
            <person name="Kurita K."/>
            <person name="Katagiri S."/>
            <person name="Kikuta A."/>
            <person name="Kobayashi H."/>
            <person name="Kobayashi N."/>
            <person name="Machita K."/>
            <person name="Maehara T."/>
            <person name="Masukawa M."/>
            <person name="Mizubayashi T."/>
            <person name="Mukai Y."/>
            <person name="Nagasaki H."/>
            <person name="Nagata Y."/>
            <person name="Naito S."/>
            <person name="Nakashima M."/>
            <person name="Nakama Y."/>
            <person name="Nakamichi Y."/>
            <person name="Nakamura M."/>
            <person name="Meguro A."/>
            <person name="Negishi M."/>
            <person name="Ohta I."/>
            <person name="Ohta T."/>
            <person name="Okamoto M."/>
            <person name="Ono N."/>
            <person name="Saji S."/>
            <person name="Sakaguchi M."/>
            <person name="Sakai K."/>
            <person name="Shibata M."/>
            <person name="Shimokawa T."/>
            <person name="Song J."/>
            <person name="Takazaki Y."/>
            <person name="Terasawa K."/>
            <person name="Tsugane M."/>
            <person name="Tsuji K."/>
            <person name="Ueda S."/>
            <person name="Waki K."/>
            <person name="Yamagata H."/>
            <person name="Yamamoto M."/>
            <person name="Yamamoto S."/>
            <person name="Yamane H."/>
            <person name="Yoshiki S."/>
            <person name="Yoshihara R."/>
            <person name="Yukawa K."/>
            <person name="Zhong H."/>
            <person name="Yano M."/>
            <person name="Yuan Q."/>
            <person name="Ouyang S."/>
            <person name="Liu J."/>
            <person name="Jones K.M."/>
            <person name="Gansberger K."/>
            <person name="Moffat K."/>
            <person name="Hill J."/>
            <person name="Bera J."/>
            <person name="Fadrosh D."/>
            <person name="Jin S."/>
            <person name="Johri S."/>
            <person name="Kim M."/>
            <person name="Overton L."/>
            <person name="Reardon M."/>
            <person name="Tsitrin T."/>
            <person name="Vuong H."/>
            <person name="Weaver B."/>
            <person name="Ciecko A."/>
            <person name="Tallon L."/>
            <person name="Jackson J."/>
            <person name="Pai G."/>
            <person name="Aken S.V."/>
            <person name="Utterback T."/>
            <person name="Reidmuller S."/>
            <person name="Feldblyum T."/>
            <person name="Hsiao J."/>
            <person name="Zismann V."/>
            <person name="Iobst S."/>
            <person name="de Vazeille A.R."/>
            <person name="Buell C.R."/>
            <person name="Ying K."/>
            <person name="Li Y."/>
            <person name="Lu T."/>
            <person name="Huang Y."/>
            <person name="Zhao Q."/>
            <person name="Feng Q."/>
            <person name="Zhang L."/>
            <person name="Zhu J."/>
            <person name="Weng Q."/>
            <person name="Mu J."/>
            <person name="Lu Y."/>
            <person name="Fan D."/>
            <person name="Liu Y."/>
            <person name="Guan J."/>
            <person name="Zhang Y."/>
            <person name="Yu S."/>
            <person name="Liu X."/>
            <person name="Zhang Y."/>
            <person name="Hong G."/>
            <person name="Han B."/>
            <person name="Choisne N."/>
            <person name="Demange N."/>
            <person name="Orjeda G."/>
            <person name="Samain S."/>
            <person name="Cattolico L."/>
            <person name="Pelletier E."/>
            <person name="Couloux A."/>
            <person name="Segurens B."/>
            <person name="Wincker P."/>
            <person name="D'Hont A."/>
            <person name="Scarpelli C."/>
            <person name="Weissenbach J."/>
            <person name="Salanoubat M."/>
            <person name="Quetier F."/>
            <person name="Yu Y."/>
            <person name="Kim H.R."/>
            <person name="Rambo T."/>
            <person name="Currie J."/>
            <person name="Collura K."/>
            <person name="Luo M."/>
            <person name="Yang T."/>
            <person name="Ammiraju J.S.S."/>
            <person name="Engler F."/>
            <person name="Soderlund C."/>
            <person name="Wing R.A."/>
            <person name="Palmer L.E."/>
            <person name="de la Bastide M."/>
            <person name="Spiegel L."/>
            <person name="Nascimento L."/>
            <person name="Zutavern T."/>
            <person name="O'Shaughnessy A."/>
            <person name="Dike S."/>
            <person name="Dedhia N."/>
            <person name="Preston R."/>
            <person name="Balija V."/>
            <person name="McCombie W.R."/>
            <person name="Chow T."/>
            <person name="Chen H."/>
            <person name="Chung M."/>
            <person name="Chen C."/>
            <person name="Shaw J."/>
            <person name="Wu H."/>
            <person name="Hsiao K."/>
            <person name="Chao Y."/>
            <person name="Chu M."/>
            <person name="Cheng C."/>
            <person name="Hour A."/>
            <person name="Lee P."/>
            <person name="Lin S."/>
            <person name="Lin Y."/>
            <person name="Liou J."/>
            <person name="Liu S."/>
            <person name="Hsing Y."/>
            <person name="Raghuvanshi S."/>
            <person name="Mohanty A."/>
            <person name="Bharti A.K."/>
            <person name="Gaur A."/>
            <person name="Gupta V."/>
            <person name="Kumar D."/>
            <person name="Ravi V."/>
            <person name="Vij S."/>
            <person name="Kapur A."/>
            <person name="Khurana P."/>
            <person name="Khurana P."/>
            <person name="Khurana J.P."/>
            <person name="Tyagi A.K."/>
            <person name="Gaikwad K."/>
            <person name="Singh A."/>
            <person name="Dalal V."/>
            <person name="Srivastava S."/>
            <person name="Dixit A."/>
            <person name="Pal A.K."/>
            <person name="Ghazi I.A."/>
            <person name="Yadav M."/>
            <person name="Pandit A."/>
            <person name="Bhargava A."/>
            <person name="Sureshbabu K."/>
            <person name="Batra K."/>
            <person name="Sharma T.R."/>
            <person name="Mohapatra T."/>
            <person name="Singh N.K."/>
            <person name="Messing J."/>
            <person name="Nelson A.B."/>
            <person name="Fuks G."/>
            <person name="Kavchok S."/>
            <person name="Keizer G."/>
            <person name="Linton E."/>
            <person name="Llaca V."/>
            <person name="Song R."/>
            <person name="Tanyolac B."/>
            <person name="Young S."/>
            <person name="Ho-Il K."/>
            <person name="Hahn J.H."/>
            <person name="Sangsakoo G."/>
            <person name="Vanavichit A."/>
            <person name="de Mattos Luiz.A.T."/>
            <person name="Zimmer P.D."/>
            <person name="Malone G."/>
            <person name="Dellagostin O."/>
            <person name="de Oliveira A.C."/>
            <person name="Bevan M."/>
            <person name="Bancroft I."/>
            <person name="Minx P."/>
            <person name="Cordum H."/>
            <person name="Wilson R."/>
            <person name="Cheng Z."/>
            <person name="Jin W."/>
            <person name="Jiang J."/>
            <person name="Leong S.A."/>
            <person name="Iwama H."/>
            <person name="Gojobori T."/>
            <person name="Itoh T."/>
            <person name="Niimura Y."/>
            <person name="Fujii Y."/>
            <person name="Habara T."/>
            <person name="Sakai H."/>
            <person name="Sato Y."/>
            <person name="Wilson G."/>
            <person name="Kumar K."/>
            <person name="McCouch S."/>
            <person name="Juretic N."/>
            <person name="Hoen D."/>
            <person name="Wright S."/>
            <person name="Bruskiewich R."/>
            <person name="Bureau T."/>
            <person name="Miyao A."/>
            <person name="Hirochika H."/>
            <person name="Nishikawa T."/>
            <person name="Kadowaki K."/>
            <person name="Sugiura M."/>
            <person name="Burr B."/>
            <person name="Sasaki T."/>
        </authorList>
    </citation>
    <scope>NUCLEOTIDE SEQUENCE [LARGE SCALE GENOMIC DNA]</scope>
    <source>
        <strain evidence="2">cv. Nipponbare</strain>
    </source>
</reference>
<gene>
    <name evidence="1" type="primary">P0523B07.10</name>
</gene>
<proteinExistence type="predicted"/>
<dbReference type="Proteomes" id="UP000000763">
    <property type="component" value="Chromosome 9"/>
</dbReference>
<evidence type="ECO:0000313" key="2">
    <source>
        <dbReference type="Proteomes" id="UP000000763"/>
    </source>
</evidence>
<sequence>MENTQQNEEEYALVISQVCVWLPEPTRGKRGREKEVCVSAVPHVIFHLGTQSKDK</sequence>
<evidence type="ECO:0000313" key="1">
    <source>
        <dbReference type="EMBL" id="BAD23420.1"/>
    </source>
</evidence>
<name>Q6K421_ORYSJ</name>
<protein>
    <submittedName>
        <fullName evidence="1">Uncharacterized protein</fullName>
    </submittedName>
</protein>
<dbReference type="EMBL" id="AP005589">
    <property type="protein sequence ID" value="BAD23420.1"/>
    <property type="molecule type" value="Genomic_DNA"/>
</dbReference>
<accession>Q6K421</accession>
<organism evidence="1 2">
    <name type="scientific">Oryza sativa subsp. japonica</name>
    <name type="common">Rice</name>
    <dbReference type="NCBI Taxonomy" id="39947"/>
    <lineage>
        <taxon>Eukaryota</taxon>
        <taxon>Viridiplantae</taxon>
        <taxon>Streptophyta</taxon>
        <taxon>Embryophyta</taxon>
        <taxon>Tracheophyta</taxon>
        <taxon>Spermatophyta</taxon>
        <taxon>Magnoliopsida</taxon>
        <taxon>Liliopsida</taxon>
        <taxon>Poales</taxon>
        <taxon>Poaceae</taxon>
        <taxon>BOP clade</taxon>
        <taxon>Oryzoideae</taxon>
        <taxon>Oryzeae</taxon>
        <taxon>Oryzinae</taxon>
        <taxon>Oryza</taxon>
        <taxon>Oryza sativa</taxon>
    </lineage>
</organism>
<dbReference type="AlphaFoldDB" id="Q6K421"/>